<gene>
    <name evidence="1" type="ORF">O7047_06450</name>
</gene>
<accession>A0AAE4DL35</accession>
<protein>
    <submittedName>
        <fullName evidence="1">Uncharacterized protein</fullName>
    </submittedName>
</protein>
<name>A0AAE4DL35_9ENTR</name>
<dbReference type="AlphaFoldDB" id="A0AAE4DL35"/>
<evidence type="ECO:0000313" key="1">
    <source>
        <dbReference type="EMBL" id="MDR9889875.1"/>
    </source>
</evidence>
<evidence type="ECO:0000313" key="2">
    <source>
        <dbReference type="Proteomes" id="UP001248822"/>
    </source>
</evidence>
<sequence length="49" mass="5657">MQIIARVTQGDLNEMGITINEFREVLVKDIDDAREYPPFDVTVEFIAED</sequence>
<proteinExistence type="predicted"/>
<comment type="caution">
    <text evidence="1">The sequence shown here is derived from an EMBL/GenBank/DDBJ whole genome shotgun (WGS) entry which is preliminary data.</text>
</comment>
<reference evidence="1" key="1">
    <citation type="submission" date="2022-12" db="EMBL/GenBank/DDBJ databases">
        <title>NDM-1 containing novel ST 2018 Pseudenterobacter timonensis.</title>
        <authorList>
            <person name="Halder G."/>
            <person name="Mandal S."/>
            <person name="Dutta S."/>
        </authorList>
    </citation>
    <scope>NUCLEOTIDE SEQUENCE</scope>
    <source>
        <strain evidence="1">CNCI147</strain>
    </source>
</reference>
<dbReference type="EMBL" id="JAQGEC010000004">
    <property type="protein sequence ID" value="MDR9889875.1"/>
    <property type="molecule type" value="Genomic_DNA"/>
</dbReference>
<dbReference type="RefSeq" id="WP_310825372.1">
    <property type="nucleotide sequence ID" value="NZ_JAQGEC010000004.1"/>
</dbReference>
<dbReference type="Proteomes" id="UP001248822">
    <property type="component" value="Unassembled WGS sequence"/>
</dbReference>
<organism evidence="1 2">
    <name type="scientific">Pseudenterobacter timonensis</name>
    <dbReference type="NCBI Taxonomy" id="1755099"/>
    <lineage>
        <taxon>Bacteria</taxon>
        <taxon>Pseudomonadati</taxon>
        <taxon>Pseudomonadota</taxon>
        <taxon>Gammaproteobacteria</taxon>
        <taxon>Enterobacterales</taxon>
        <taxon>Enterobacteriaceae</taxon>
        <taxon>Pseudenterobacter</taxon>
    </lineage>
</organism>